<dbReference type="SUPFAM" id="SSF55620">
    <property type="entry name" value="Tetrahydrobiopterin biosynthesis enzymes-like"/>
    <property type="match status" value="1"/>
</dbReference>
<dbReference type="Proteomes" id="UP000584642">
    <property type="component" value="Unassembled WGS sequence"/>
</dbReference>
<dbReference type="EMBL" id="JABFDB010000001">
    <property type="protein sequence ID" value="NYZ18134.1"/>
    <property type="molecule type" value="Genomic_DNA"/>
</dbReference>
<accession>A0ABX2T1F2</accession>
<protein>
    <recommendedName>
        <fullName evidence="3">Dihydroneopterin aldolase</fullName>
    </recommendedName>
</protein>
<reference evidence="1 2" key="1">
    <citation type="submission" date="2020-05" db="EMBL/GenBank/DDBJ databases">
        <title>Azospirillum oleiclasticum sp. nov, a nitrogen-fixing and heavy crude oil-emulsifying bacterium isolated from the crude oil of Yumen Oilfield.</title>
        <authorList>
            <person name="Wu D."/>
            <person name="Cai M."/>
            <person name="Zhang X."/>
        </authorList>
    </citation>
    <scope>NUCLEOTIDE SEQUENCE [LARGE SCALE GENOMIC DNA]</scope>
    <source>
        <strain evidence="1 2">ROY-1-1-2</strain>
    </source>
</reference>
<evidence type="ECO:0008006" key="3">
    <source>
        <dbReference type="Google" id="ProtNLM"/>
    </source>
</evidence>
<evidence type="ECO:0000313" key="1">
    <source>
        <dbReference type="EMBL" id="NYZ18134.1"/>
    </source>
</evidence>
<dbReference type="RefSeq" id="WP_180279903.1">
    <property type="nucleotide sequence ID" value="NZ_JABFDB010000001.1"/>
</dbReference>
<evidence type="ECO:0000313" key="2">
    <source>
        <dbReference type="Proteomes" id="UP000584642"/>
    </source>
</evidence>
<comment type="caution">
    <text evidence="1">The sequence shown here is derived from an EMBL/GenBank/DDBJ whole genome shotgun (WGS) entry which is preliminary data.</text>
</comment>
<organism evidence="1 2">
    <name type="scientific">Azospirillum oleiclasticum</name>
    <dbReference type="NCBI Taxonomy" id="2735135"/>
    <lineage>
        <taxon>Bacteria</taxon>
        <taxon>Pseudomonadati</taxon>
        <taxon>Pseudomonadota</taxon>
        <taxon>Alphaproteobacteria</taxon>
        <taxon>Rhodospirillales</taxon>
        <taxon>Azospirillaceae</taxon>
        <taxon>Azospirillum</taxon>
    </lineage>
</organism>
<name>A0ABX2T1F2_9PROT</name>
<sequence>MGNDFAARRTGPAGGADTYTILLTGFRAPVILPGGDGATARFDLELTVLHPGPEFPDDIAAVMSYEDIVQALRDLCAEETAADAGRLAEKAADLTIGLPKVTRTKVSVALSGVRTDEPARGATIMRERT</sequence>
<keyword evidence="2" id="KW-1185">Reference proteome</keyword>
<gene>
    <name evidence="1" type="ORF">HND93_00300</name>
</gene>
<proteinExistence type="predicted"/>